<dbReference type="RefSeq" id="WP_079726389.1">
    <property type="nucleotide sequence ID" value="NZ_FUZP01000001.1"/>
</dbReference>
<evidence type="ECO:0000259" key="1">
    <source>
        <dbReference type="PROSITE" id="PS50995"/>
    </source>
</evidence>
<dbReference type="Gene3D" id="1.10.10.10">
    <property type="entry name" value="Winged helix-like DNA-binding domain superfamily/Winged helix DNA-binding domain"/>
    <property type="match status" value="1"/>
</dbReference>
<evidence type="ECO:0000313" key="2">
    <source>
        <dbReference type="EMBL" id="SKC36028.1"/>
    </source>
</evidence>
<dbReference type="PANTHER" id="PTHR33164">
    <property type="entry name" value="TRANSCRIPTIONAL REGULATOR, MARR FAMILY"/>
    <property type="match status" value="1"/>
</dbReference>
<dbReference type="OrthoDB" id="9154853at2"/>
<dbReference type="GO" id="GO:0003700">
    <property type="term" value="F:DNA-binding transcription factor activity"/>
    <property type="evidence" value="ECO:0007669"/>
    <property type="project" value="InterPro"/>
</dbReference>
<evidence type="ECO:0000313" key="3">
    <source>
        <dbReference type="Proteomes" id="UP000190857"/>
    </source>
</evidence>
<sequence>MTDATPSRQDAISSLEQDVGRLVRTARRVVAKNADAFDPGMQPTTYLVLRTIVRRQPVRPADIATETGMDKSFVSRQLKLLAEAGFVVSAANDSDGRVRAFSATPEAEARLTAIRSATHERFGRALDAWSDDDVVRFAQLLSTFNDEVTIL</sequence>
<proteinExistence type="predicted"/>
<dbReference type="EMBL" id="FUZP01000001">
    <property type="protein sequence ID" value="SKC36028.1"/>
    <property type="molecule type" value="Genomic_DNA"/>
</dbReference>
<dbReference type="InterPro" id="IPR011991">
    <property type="entry name" value="ArsR-like_HTH"/>
</dbReference>
<organism evidence="2 3">
    <name type="scientific">Okibacterium fritillariae</name>
    <dbReference type="NCBI Taxonomy" id="123320"/>
    <lineage>
        <taxon>Bacteria</taxon>
        <taxon>Bacillati</taxon>
        <taxon>Actinomycetota</taxon>
        <taxon>Actinomycetes</taxon>
        <taxon>Micrococcales</taxon>
        <taxon>Microbacteriaceae</taxon>
        <taxon>Okibacterium</taxon>
    </lineage>
</organism>
<name>A0A1T5IAG5_9MICO</name>
<dbReference type="GO" id="GO:0006950">
    <property type="term" value="P:response to stress"/>
    <property type="evidence" value="ECO:0007669"/>
    <property type="project" value="TreeGrafter"/>
</dbReference>
<dbReference type="InterPro" id="IPR039422">
    <property type="entry name" value="MarR/SlyA-like"/>
</dbReference>
<reference evidence="2 3" key="1">
    <citation type="submission" date="2017-02" db="EMBL/GenBank/DDBJ databases">
        <authorList>
            <person name="Peterson S.W."/>
        </authorList>
    </citation>
    <scope>NUCLEOTIDE SEQUENCE [LARGE SCALE GENOMIC DNA]</scope>
    <source>
        <strain evidence="2 3">VKM Ac-2059</strain>
    </source>
</reference>
<dbReference type="Pfam" id="PF12802">
    <property type="entry name" value="MarR_2"/>
    <property type="match status" value="1"/>
</dbReference>
<accession>A0A1T5IAG5</accession>
<dbReference type="InterPro" id="IPR036390">
    <property type="entry name" value="WH_DNA-bd_sf"/>
</dbReference>
<gene>
    <name evidence="2" type="ORF">SAMN06309945_0138</name>
</gene>
<dbReference type="InterPro" id="IPR000835">
    <property type="entry name" value="HTH_MarR-typ"/>
</dbReference>
<dbReference type="STRING" id="123320.SAMN06309945_0138"/>
<dbReference type="CDD" id="cd00090">
    <property type="entry name" value="HTH_ARSR"/>
    <property type="match status" value="1"/>
</dbReference>
<dbReference type="AlphaFoldDB" id="A0A1T5IAG5"/>
<dbReference type="Proteomes" id="UP000190857">
    <property type="component" value="Unassembled WGS sequence"/>
</dbReference>
<dbReference type="PROSITE" id="PS50995">
    <property type="entry name" value="HTH_MARR_2"/>
    <property type="match status" value="1"/>
</dbReference>
<protein>
    <submittedName>
        <fullName evidence="2">Transcriptional regulator, MarR family</fullName>
    </submittedName>
</protein>
<dbReference type="SMART" id="SM00347">
    <property type="entry name" value="HTH_MARR"/>
    <property type="match status" value="1"/>
</dbReference>
<keyword evidence="3" id="KW-1185">Reference proteome</keyword>
<dbReference type="PANTHER" id="PTHR33164:SF57">
    <property type="entry name" value="MARR-FAMILY TRANSCRIPTIONAL REGULATOR"/>
    <property type="match status" value="1"/>
</dbReference>
<feature type="domain" description="HTH marR-type" evidence="1">
    <location>
        <begin position="12"/>
        <end position="146"/>
    </location>
</feature>
<dbReference type="InterPro" id="IPR036388">
    <property type="entry name" value="WH-like_DNA-bd_sf"/>
</dbReference>
<dbReference type="SUPFAM" id="SSF46785">
    <property type="entry name" value="Winged helix' DNA-binding domain"/>
    <property type="match status" value="1"/>
</dbReference>